<sequence>MNLFIRLVPGLLRLLPFPGVHEFLGFIRTHFIQNKRQLDAHTLMVELSSIQEVLLTTEDLMSGLRKAQYVPMGIDVIPVQMIALTENDPQSSHWEIAPPGYLLSDSDFEASNKEKWIYGFNVFNVGRQLPLGEMYFPYRLLLKNGPYKNECFYCGLHSHDTTKCENLWIAHGEGKNILRDLATFSPTLWMEQIRHGSKEKSFLDGLHKILLELRYPFRPHFALEVFKTKNPDLMVDQHDQRGDTVDNVLTQIEKLMEARDLRGLRLFLDEKLRDTNRQDLHIFNGLL</sequence>
<reference evidence="1" key="1">
    <citation type="journal article" date="2020" name="mSystems">
        <title>Genome- and Community-Level Interaction Insights into Carbon Utilization and Element Cycling Functions of Hydrothermarchaeota in Hydrothermal Sediment.</title>
        <authorList>
            <person name="Zhou Z."/>
            <person name="Liu Y."/>
            <person name="Xu W."/>
            <person name="Pan J."/>
            <person name="Luo Z.H."/>
            <person name="Li M."/>
        </authorList>
    </citation>
    <scope>NUCLEOTIDE SEQUENCE [LARGE SCALE GENOMIC DNA]</scope>
    <source>
        <strain evidence="1">HyVt-503</strain>
    </source>
</reference>
<dbReference type="Proteomes" id="UP000885797">
    <property type="component" value="Unassembled WGS sequence"/>
</dbReference>
<dbReference type="EMBL" id="DRND01000216">
    <property type="protein sequence ID" value="HFC46763.1"/>
    <property type="molecule type" value="Genomic_DNA"/>
</dbReference>
<accession>A0A7V2SW46</accession>
<organism evidence="1">
    <name type="scientific">Dissulfuribacter thermophilus</name>
    <dbReference type="NCBI Taxonomy" id="1156395"/>
    <lineage>
        <taxon>Bacteria</taxon>
        <taxon>Pseudomonadati</taxon>
        <taxon>Thermodesulfobacteriota</taxon>
        <taxon>Dissulfuribacteria</taxon>
        <taxon>Dissulfuribacterales</taxon>
        <taxon>Dissulfuribacteraceae</taxon>
        <taxon>Dissulfuribacter</taxon>
    </lineage>
</organism>
<dbReference type="AlphaFoldDB" id="A0A7V2SW46"/>
<evidence type="ECO:0000313" key="1">
    <source>
        <dbReference type="EMBL" id="HFC46763.1"/>
    </source>
</evidence>
<feature type="non-terminal residue" evidence="1">
    <location>
        <position position="287"/>
    </location>
</feature>
<protein>
    <submittedName>
        <fullName evidence="1">Uncharacterized protein</fullName>
    </submittedName>
</protein>
<gene>
    <name evidence="1" type="ORF">ENJ63_02650</name>
</gene>
<name>A0A7V2SW46_9BACT</name>
<comment type="caution">
    <text evidence="1">The sequence shown here is derived from an EMBL/GenBank/DDBJ whole genome shotgun (WGS) entry which is preliminary data.</text>
</comment>
<proteinExistence type="predicted"/>